<feature type="transmembrane region" description="Helical" evidence="9">
    <location>
        <begin position="142"/>
        <end position="162"/>
    </location>
</feature>
<keyword evidence="4 9" id="KW-0812">Transmembrane</keyword>
<keyword evidence="11" id="KW-1185">Reference proteome</keyword>
<dbReference type="Pfam" id="PF02535">
    <property type="entry name" value="Zip"/>
    <property type="match status" value="1"/>
</dbReference>
<reference evidence="10 11" key="1">
    <citation type="submission" date="2018-04" db="EMBL/GenBank/DDBJ databases">
        <title>Bordetella sp. HZ20 isolated from seawater.</title>
        <authorList>
            <person name="Sun C."/>
        </authorList>
    </citation>
    <scope>NUCLEOTIDE SEQUENCE [LARGE SCALE GENOMIC DNA]</scope>
    <source>
        <strain evidence="10 11">HZ20</strain>
    </source>
</reference>
<dbReference type="PANTHER" id="PTHR11040">
    <property type="entry name" value="ZINC/IRON TRANSPORTER"/>
    <property type="match status" value="1"/>
</dbReference>
<evidence type="ECO:0000256" key="9">
    <source>
        <dbReference type="SAM" id="Phobius"/>
    </source>
</evidence>
<feature type="region of interest" description="Disordered" evidence="8">
    <location>
        <begin position="1"/>
        <end position="22"/>
    </location>
</feature>
<proteinExistence type="inferred from homology"/>
<evidence type="ECO:0000313" key="10">
    <source>
        <dbReference type="EMBL" id="AWB32990.1"/>
    </source>
</evidence>
<keyword evidence="3" id="KW-1003">Cell membrane</keyword>
<organism evidence="10 11">
    <name type="scientific">Orrella marina</name>
    <dbReference type="NCBI Taxonomy" id="2163011"/>
    <lineage>
        <taxon>Bacteria</taxon>
        <taxon>Pseudomonadati</taxon>
        <taxon>Pseudomonadota</taxon>
        <taxon>Betaproteobacteria</taxon>
        <taxon>Burkholderiales</taxon>
        <taxon>Alcaligenaceae</taxon>
        <taxon>Orrella</taxon>
    </lineage>
</organism>
<dbReference type="AlphaFoldDB" id="A0A2R4XGQ5"/>
<evidence type="ECO:0000256" key="4">
    <source>
        <dbReference type="ARBA" id="ARBA00022692"/>
    </source>
</evidence>
<dbReference type="OrthoDB" id="9787346at2"/>
<name>A0A2R4XGQ5_9BURK</name>
<accession>A0A2R4XGQ5</accession>
<evidence type="ECO:0000256" key="6">
    <source>
        <dbReference type="ARBA" id="ARBA00022989"/>
    </source>
</evidence>
<keyword evidence="5" id="KW-0862">Zinc</keyword>
<keyword evidence="6 9" id="KW-1133">Transmembrane helix</keyword>
<comment type="similarity">
    <text evidence="2">Belongs to the ZIP transporter (TC 2.A.5) family.</text>
</comment>
<dbReference type="PANTHER" id="PTHR11040:SF211">
    <property type="entry name" value="ZINC TRANSPORTER ZIP11"/>
    <property type="match status" value="1"/>
</dbReference>
<dbReference type="InterPro" id="IPR003689">
    <property type="entry name" value="ZIP"/>
</dbReference>
<evidence type="ECO:0008006" key="12">
    <source>
        <dbReference type="Google" id="ProtNLM"/>
    </source>
</evidence>
<dbReference type="GO" id="GO:0005385">
    <property type="term" value="F:zinc ion transmembrane transporter activity"/>
    <property type="evidence" value="ECO:0007669"/>
    <property type="project" value="TreeGrafter"/>
</dbReference>
<comment type="subcellular location">
    <subcellularLocation>
        <location evidence="1">Cell membrane</location>
        <topology evidence="1">Multi-pass membrane protein</topology>
    </subcellularLocation>
</comment>
<dbReference type="EMBL" id="CP028901">
    <property type="protein sequence ID" value="AWB32990.1"/>
    <property type="molecule type" value="Genomic_DNA"/>
</dbReference>
<dbReference type="Proteomes" id="UP000244571">
    <property type="component" value="Chromosome"/>
</dbReference>
<dbReference type="KEGG" id="boz:DBV39_03830"/>
<gene>
    <name evidence="10" type="ORF">DBV39_03830</name>
</gene>
<evidence type="ECO:0000256" key="7">
    <source>
        <dbReference type="ARBA" id="ARBA00023136"/>
    </source>
</evidence>
<dbReference type="GO" id="GO:0005886">
    <property type="term" value="C:plasma membrane"/>
    <property type="evidence" value="ECO:0007669"/>
    <property type="project" value="UniProtKB-SubCell"/>
</dbReference>
<evidence type="ECO:0000256" key="3">
    <source>
        <dbReference type="ARBA" id="ARBA00022475"/>
    </source>
</evidence>
<dbReference type="RefSeq" id="WP_108620421.1">
    <property type="nucleotide sequence ID" value="NZ_CP028901.1"/>
</dbReference>
<evidence type="ECO:0000313" key="11">
    <source>
        <dbReference type="Proteomes" id="UP000244571"/>
    </source>
</evidence>
<evidence type="ECO:0000256" key="1">
    <source>
        <dbReference type="ARBA" id="ARBA00004651"/>
    </source>
</evidence>
<feature type="transmembrane region" description="Helical" evidence="9">
    <location>
        <begin position="352"/>
        <end position="374"/>
    </location>
</feature>
<feature type="compositionally biased region" description="Polar residues" evidence="8">
    <location>
        <begin position="8"/>
        <end position="18"/>
    </location>
</feature>
<evidence type="ECO:0000256" key="5">
    <source>
        <dbReference type="ARBA" id="ARBA00022833"/>
    </source>
</evidence>
<evidence type="ECO:0000256" key="2">
    <source>
        <dbReference type="ARBA" id="ARBA00006939"/>
    </source>
</evidence>
<sequence>MPDVFIPSGQTRSCQPASTGIEHQAGTHHTAAAAPMRHARFPWLKLLTGLAIVFGGLMVVVSELFVWVTSPDQQFARWALAGGTVGVVFTALGALFAVLVLQWVRVRASAQALDEPDRWEQNVSQVDSYGSRLRGAVLTHENIVLSFAAGMMLCAAMLSLLMPGVETAIKLYGVRSGVGIVWGGFCVGLFLIWALSKIVSATIGQHRELASPATSGSGSERNSLSVRDRVKLFVTVIALHNIPEGMAVGASLAQGDLAIGLPVVAAIAIQNLPEGVAVALALVSAGSSMIMAVVIACVGALLEPVGAVLAVAIVGNATWAMWIYPAALAFAGAAMLYVVTCQVIPATLAARGGLAVWIAMGLGVLVMVAFDFALG</sequence>
<feature type="transmembrane region" description="Helical" evidence="9">
    <location>
        <begin position="46"/>
        <end position="69"/>
    </location>
</feature>
<evidence type="ECO:0000256" key="8">
    <source>
        <dbReference type="SAM" id="MobiDB-lite"/>
    </source>
</evidence>
<feature type="transmembrane region" description="Helical" evidence="9">
    <location>
        <begin position="319"/>
        <end position="340"/>
    </location>
</feature>
<feature type="transmembrane region" description="Helical" evidence="9">
    <location>
        <begin position="174"/>
        <end position="195"/>
    </location>
</feature>
<protein>
    <recommendedName>
        <fullName evidence="12">ZIP family metal transporter</fullName>
    </recommendedName>
</protein>
<feature type="transmembrane region" description="Helical" evidence="9">
    <location>
        <begin position="75"/>
        <end position="101"/>
    </location>
</feature>
<feature type="transmembrane region" description="Helical" evidence="9">
    <location>
        <begin position="290"/>
        <end position="313"/>
    </location>
</feature>
<keyword evidence="7 9" id="KW-0472">Membrane</keyword>